<dbReference type="AlphaFoldDB" id="A0A1C7M9Y6"/>
<evidence type="ECO:0000256" key="4">
    <source>
        <dbReference type="ARBA" id="ARBA00048461"/>
    </source>
</evidence>
<dbReference type="OMA" id="RITHNHD"/>
<name>A0A1C7M9Y6_GRIFR</name>
<dbReference type="STRING" id="5627.A0A1C7M9Y6"/>
<feature type="signal peptide" evidence="5">
    <location>
        <begin position="1"/>
        <end position="20"/>
    </location>
</feature>
<comment type="catalytic activity">
    <reaction evidence="3">
        <text>a diacylglycerol + H2O = a monoacylglycerol + a fatty acid + H(+)</text>
        <dbReference type="Rhea" id="RHEA:32731"/>
        <dbReference type="ChEBI" id="CHEBI:15377"/>
        <dbReference type="ChEBI" id="CHEBI:15378"/>
        <dbReference type="ChEBI" id="CHEBI:17408"/>
        <dbReference type="ChEBI" id="CHEBI:18035"/>
        <dbReference type="ChEBI" id="CHEBI:28868"/>
    </reaction>
</comment>
<evidence type="ECO:0000313" key="8">
    <source>
        <dbReference type="Proteomes" id="UP000092993"/>
    </source>
</evidence>
<dbReference type="InterPro" id="IPR002921">
    <property type="entry name" value="Fungal_lipase-type"/>
</dbReference>
<comment type="catalytic activity">
    <reaction evidence="4">
        <text>a monoacylglycerol + H2O = glycerol + a fatty acid + H(+)</text>
        <dbReference type="Rhea" id="RHEA:15245"/>
        <dbReference type="ChEBI" id="CHEBI:15377"/>
        <dbReference type="ChEBI" id="CHEBI:15378"/>
        <dbReference type="ChEBI" id="CHEBI:17408"/>
        <dbReference type="ChEBI" id="CHEBI:17754"/>
        <dbReference type="ChEBI" id="CHEBI:28868"/>
    </reaction>
</comment>
<evidence type="ECO:0000259" key="6">
    <source>
        <dbReference type="Pfam" id="PF01764"/>
    </source>
</evidence>
<dbReference type="PANTHER" id="PTHR45856">
    <property type="entry name" value="ALPHA/BETA-HYDROLASES SUPERFAMILY PROTEIN"/>
    <property type="match status" value="1"/>
</dbReference>
<reference evidence="7 8" key="1">
    <citation type="submission" date="2016-03" db="EMBL/GenBank/DDBJ databases">
        <title>Whole genome sequencing of Grifola frondosa 9006-11.</title>
        <authorList>
            <person name="Min B."/>
            <person name="Park H."/>
            <person name="Kim J.-G."/>
            <person name="Cho H."/>
            <person name="Oh Y.-L."/>
            <person name="Kong W.-S."/>
            <person name="Choi I.-G."/>
        </authorList>
    </citation>
    <scope>NUCLEOTIDE SEQUENCE [LARGE SCALE GENOMIC DNA]</scope>
    <source>
        <strain evidence="7 8">9006-11</strain>
    </source>
</reference>
<feature type="domain" description="Fungal lipase-type" evidence="6">
    <location>
        <begin position="104"/>
        <end position="243"/>
    </location>
</feature>
<dbReference type="OrthoDB" id="426718at2759"/>
<comment type="similarity">
    <text evidence="2">Belongs to the AB hydrolase superfamily. Lipase family. Class 3 subfamily.</text>
</comment>
<keyword evidence="5" id="KW-0732">Signal</keyword>
<dbReference type="InterPro" id="IPR051218">
    <property type="entry name" value="Sec_MonoDiacylglyc_Lipase"/>
</dbReference>
<evidence type="ECO:0000256" key="5">
    <source>
        <dbReference type="SAM" id="SignalP"/>
    </source>
</evidence>
<dbReference type="SUPFAM" id="SSF53474">
    <property type="entry name" value="alpha/beta-Hydrolases"/>
    <property type="match status" value="1"/>
</dbReference>
<dbReference type="Pfam" id="PF01764">
    <property type="entry name" value="Lipase_3"/>
    <property type="match status" value="1"/>
</dbReference>
<evidence type="ECO:0000256" key="3">
    <source>
        <dbReference type="ARBA" id="ARBA00047591"/>
    </source>
</evidence>
<dbReference type="InterPro" id="IPR029058">
    <property type="entry name" value="AB_hydrolase_fold"/>
</dbReference>
<proteinExistence type="inferred from homology"/>
<dbReference type="PANTHER" id="PTHR45856:SF25">
    <property type="entry name" value="FUNGAL LIPASE-LIKE DOMAIN-CONTAINING PROTEIN"/>
    <property type="match status" value="1"/>
</dbReference>
<dbReference type="CDD" id="cd00519">
    <property type="entry name" value="Lipase_3"/>
    <property type="match status" value="1"/>
</dbReference>
<dbReference type="GO" id="GO:0006629">
    <property type="term" value="P:lipid metabolic process"/>
    <property type="evidence" value="ECO:0007669"/>
    <property type="project" value="InterPro"/>
</dbReference>
<keyword evidence="1" id="KW-1015">Disulfide bond</keyword>
<evidence type="ECO:0000256" key="2">
    <source>
        <dbReference type="ARBA" id="ARBA00043996"/>
    </source>
</evidence>
<accession>A0A1C7M9Y6</accession>
<dbReference type="EMBL" id="LUGG01000006">
    <property type="protein sequence ID" value="OBZ73725.1"/>
    <property type="molecule type" value="Genomic_DNA"/>
</dbReference>
<dbReference type="Gene3D" id="3.40.50.1820">
    <property type="entry name" value="alpha/beta hydrolase"/>
    <property type="match status" value="1"/>
</dbReference>
<dbReference type="Proteomes" id="UP000092993">
    <property type="component" value="Unassembled WGS sequence"/>
</dbReference>
<protein>
    <submittedName>
        <fullName evidence="7">Lipase</fullName>
    </submittedName>
</protein>
<comment type="caution">
    <text evidence="7">The sequence shown here is derived from an EMBL/GenBank/DDBJ whole genome shotgun (WGS) entry which is preliminary data.</text>
</comment>
<sequence>MLSPFRLYTILLITLSVVRAVPPPAEFRRRQSITALSPSQVAALKPYSYYASAGYCAANATLAWDCGAICQANPSFQPVASGGDGSSVQFWFVGFDPTLNTIIVSHQGTNPQDILPLLTDGDLTLEKPDATLFPGLDSSIEVHSGFAQEQAKTATSILGAVSSAISKYGTKSVTLTGHSLGAAIALLDAAYLPLHIPELVVTFIGYGLPRVGDQSWANYLDAQPISVTHINNQEDFVPTLPGMFLGYHHPSGEVHIVDSGSWLACPGQDNASTECIVGDVPSIFSGNESDHDGPYGGVEMGSC</sequence>
<feature type="chain" id="PRO_5008889021" evidence="5">
    <location>
        <begin position="21"/>
        <end position="303"/>
    </location>
</feature>
<evidence type="ECO:0000313" key="7">
    <source>
        <dbReference type="EMBL" id="OBZ73725.1"/>
    </source>
</evidence>
<evidence type="ECO:0000256" key="1">
    <source>
        <dbReference type="ARBA" id="ARBA00023157"/>
    </source>
</evidence>
<gene>
    <name evidence="7" type="primary">LIP_3</name>
    <name evidence="7" type="ORF">A0H81_06235</name>
</gene>
<keyword evidence="8" id="KW-1185">Reference proteome</keyword>
<organism evidence="7 8">
    <name type="scientific">Grifola frondosa</name>
    <name type="common">Maitake</name>
    <name type="synonym">Polyporus frondosus</name>
    <dbReference type="NCBI Taxonomy" id="5627"/>
    <lineage>
        <taxon>Eukaryota</taxon>
        <taxon>Fungi</taxon>
        <taxon>Dikarya</taxon>
        <taxon>Basidiomycota</taxon>
        <taxon>Agaricomycotina</taxon>
        <taxon>Agaricomycetes</taxon>
        <taxon>Polyporales</taxon>
        <taxon>Grifolaceae</taxon>
        <taxon>Grifola</taxon>
    </lineage>
</organism>